<organism evidence="1">
    <name type="scientific">Phytophthora nicotianae</name>
    <name type="common">Potato buckeye rot agent</name>
    <name type="synonym">Phytophthora parasitica</name>
    <dbReference type="NCBI Taxonomy" id="4792"/>
    <lineage>
        <taxon>Eukaryota</taxon>
        <taxon>Sar</taxon>
        <taxon>Stramenopiles</taxon>
        <taxon>Oomycota</taxon>
        <taxon>Peronosporomycetes</taxon>
        <taxon>Peronosporales</taxon>
        <taxon>Peronosporaceae</taxon>
        <taxon>Phytophthora</taxon>
    </lineage>
</organism>
<dbReference type="AlphaFoldDB" id="W2HKG4"/>
<proteinExistence type="predicted"/>
<sequence>MNGFMNPYTNCFTTHLRLYGEARSSRLNAAKFLSSCNDNKIFDLNCQVPTVERNFITKTEPLSPMDATYFHKKTPSRVFKKSVSNLKLEGQANYLVRALEFI</sequence>
<dbReference type="Proteomes" id="UP000053236">
    <property type="component" value="Unassembled WGS sequence"/>
</dbReference>
<dbReference type="Proteomes" id="UP000054423">
    <property type="component" value="Unassembled WGS sequence"/>
</dbReference>
<reference evidence="1" key="2">
    <citation type="submission" date="2013-11" db="EMBL/GenBank/DDBJ databases">
        <title>The Genome Sequence of Phytophthora parasitica CJ02B3.</title>
        <authorList>
            <consortium name="The Broad Institute Genomics Platform"/>
            <person name="Russ C."/>
            <person name="Tyler B."/>
            <person name="Panabieres F."/>
            <person name="Shan W."/>
            <person name="Tripathy S."/>
            <person name="Grunwald N."/>
            <person name="Machado M."/>
            <person name="Johnson C.S."/>
            <person name="Arredondo F."/>
            <person name="Hong C."/>
            <person name="Coffey M."/>
            <person name="Young S.K."/>
            <person name="Zeng Q."/>
            <person name="Gargeya S."/>
            <person name="Fitzgerald M."/>
            <person name="Abouelleil A."/>
            <person name="Alvarado L."/>
            <person name="Chapman S.B."/>
            <person name="Gainer-Dewar J."/>
            <person name="Goldberg J."/>
            <person name="Griggs A."/>
            <person name="Gujja S."/>
            <person name="Hansen M."/>
            <person name="Howarth C."/>
            <person name="Imamovic A."/>
            <person name="Ireland A."/>
            <person name="Larimer J."/>
            <person name="McCowan C."/>
            <person name="Murphy C."/>
            <person name="Pearson M."/>
            <person name="Poon T.W."/>
            <person name="Priest M."/>
            <person name="Roberts A."/>
            <person name="Saif S."/>
            <person name="Shea T."/>
            <person name="Sykes S."/>
            <person name="Wortman J."/>
            <person name="Nusbaum C."/>
            <person name="Birren B."/>
        </authorList>
    </citation>
    <scope>NUCLEOTIDE SEQUENCE [LARGE SCALE GENOMIC DNA]</scope>
    <source>
        <strain evidence="1">CJ02B3</strain>
    </source>
</reference>
<evidence type="ECO:0000313" key="2">
    <source>
        <dbReference type="EMBL" id="ETM01431.1"/>
    </source>
</evidence>
<accession>W2HKG4</accession>
<gene>
    <name evidence="1" type="ORF">L915_02083</name>
    <name evidence="2" type="ORF">L917_01991</name>
</gene>
<protein>
    <submittedName>
        <fullName evidence="1">Uncharacterized protein</fullName>
    </submittedName>
</protein>
<evidence type="ECO:0000313" key="1">
    <source>
        <dbReference type="EMBL" id="ETK94951.1"/>
    </source>
</evidence>
<dbReference type="EMBL" id="KI684470">
    <property type="protein sequence ID" value="ETK94951.1"/>
    <property type="molecule type" value="Genomic_DNA"/>
</dbReference>
<reference evidence="2" key="1">
    <citation type="submission" date="2013-11" db="EMBL/GenBank/DDBJ databases">
        <title>The Genome Sequence of Phytophthora parasitica CHvinca01.</title>
        <authorList>
            <consortium name="The Broad Institute Genomics Platform"/>
            <person name="Russ C."/>
            <person name="Tyler B."/>
            <person name="Panabieres F."/>
            <person name="Shan W."/>
            <person name="Tripathy S."/>
            <person name="Grunwald N."/>
            <person name="Machado M."/>
            <person name="Johnson C.S."/>
            <person name="Arredondo F."/>
            <person name="Hong C."/>
            <person name="Coffey M."/>
            <person name="Young S.K."/>
            <person name="Zeng Q."/>
            <person name="Gargeya S."/>
            <person name="Fitzgerald M."/>
            <person name="Abouelleil A."/>
            <person name="Alvarado L."/>
            <person name="Chapman S.B."/>
            <person name="Gainer-Dewar J."/>
            <person name="Goldberg J."/>
            <person name="Griggs A."/>
            <person name="Gujja S."/>
            <person name="Hansen M."/>
            <person name="Howarth C."/>
            <person name="Imamovic A."/>
            <person name="Ireland A."/>
            <person name="Larimer J."/>
            <person name="McCowan C."/>
            <person name="Murphy C."/>
            <person name="Pearson M."/>
            <person name="Poon T.W."/>
            <person name="Priest M."/>
            <person name="Roberts A."/>
            <person name="Saif S."/>
            <person name="Shea T."/>
            <person name="Sykes S."/>
            <person name="Wortman J."/>
            <person name="Nusbaum C."/>
            <person name="Birren B."/>
        </authorList>
    </citation>
    <scope>NUCLEOTIDE SEQUENCE [LARGE SCALE GENOMIC DNA]</scope>
    <source>
        <strain evidence="2">CHvinca01</strain>
    </source>
</reference>
<dbReference type="EMBL" id="KI677721">
    <property type="protein sequence ID" value="ETM01431.1"/>
    <property type="molecule type" value="Genomic_DNA"/>
</dbReference>
<name>W2HKG4_PHYNI</name>